<dbReference type="Proteomes" id="UP000481454">
    <property type="component" value="Unassembled WGS sequence"/>
</dbReference>
<dbReference type="PANTHER" id="PTHR43031">
    <property type="entry name" value="FAD-DEPENDENT OXIDOREDUCTASE"/>
    <property type="match status" value="1"/>
</dbReference>
<accession>A0AAP7BWI6</accession>
<gene>
    <name evidence="2" type="ORF">G6Z34_12480</name>
</gene>
<evidence type="ECO:0000259" key="1">
    <source>
        <dbReference type="PROSITE" id="PS50206"/>
    </source>
</evidence>
<dbReference type="PANTHER" id="PTHR43031:SF1">
    <property type="entry name" value="PYRIDINE NUCLEOTIDE-DISULPHIDE OXIDOREDUCTASE"/>
    <property type="match status" value="1"/>
</dbReference>
<dbReference type="EMBL" id="JAALLZ010000005">
    <property type="protein sequence ID" value="NGU30908.1"/>
    <property type="molecule type" value="Genomic_DNA"/>
</dbReference>
<proteinExistence type="predicted"/>
<dbReference type="CDD" id="cd00158">
    <property type="entry name" value="RHOD"/>
    <property type="match status" value="1"/>
</dbReference>
<feature type="domain" description="Rhodanese" evidence="1">
    <location>
        <begin position="18"/>
        <end position="109"/>
    </location>
</feature>
<dbReference type="InterPro" id="IPR001763">
    <property type="entry name" value="Rhodanese-like_dom"/>
</dbReference>
<dbReference type="RefSeq" id="WP_003456728.1">
    <property type="nucleotide sequence ID" value="NZ_CATNWX010000004.1"/>
</dbReference>
<sequence>MYKDKDIDITESIKLIDENKDLLILDVRTEEEYKEDGYIKNAKLIPLGRLLFSIDELDGYEDSPILVYCRRGSRSMQACEILEDNGFTELYNMMGGFSKLVNEGPKELWNK</sequence>
<protein>
    <submittedName>
        <fullName evidence="2">Rhodanese-like domain-containing protein</fullName>
    </submittedName>
</protein>
<dbReference type="InterPro" id="IPR050229">
    <property type="entry name" value="GlpE_sulfurtransferase"/>
</dbReference>
<dbReference type="InterPro" id="IPR036873">
    <property type="entry name" value="Rhodanese-like_dom_sf"/>
</dbReference>
<dbReference type="SUPFAM" id="SSF52821">
    <property type="entry name" value="Rhodanese/Cell cycle control phosphatase"/>
    <property type="match status" value="1"/>
</dbReference>
<reference evidence="2 3" key="1">
    <citation type="submission" date="2020-02" db="EMBL/GenBank/DDBJ databases">
        <title>Genomic Insights into the Phylogeny and Genetic Plasticity of the Human and Animal Enteric Pathogen Clostridium perfringens.</title>
        <authorList>
            <person name="Feng Y."/>
            <person name="Hu Y."/>
        </authorList>
    </citation>
    <scope>NUCLEOTIDE SEQUENCE [LARGE SCALE GENOMIC DNA]</scope>
    <source>
        <strain evidence="2 3">CP-40</strain>
    </source>
</reference>
<dbReference type="Pfam" id="PF00581">
    <property type="entry name" value="Rhodanese"/>
    <property type="match status" value="1"/>
</dbReference>
<comment type="caution">
    <text evidence="2">The sequence shown here is derived from an EMBL/GenBank/DDBJ whole genome shotgun (WGS) entry which is preliminary data.</text>
</comment>
<evidence type="ECO:0000313" key="2">
    <source>
        <dbReference type="EMBL" id="NGU30908.1"/>
    </source>
</evidence>
<dbReference type="Gene3D" id="3.40.250.10">
    <property type="entry name" value="Rhodanese-like domain"/>
    <property type="match status" value="1"/>
</dbReference>
<dbReference type="PROSITE" id="PS50206">
    <property type="entry name" value="RHODANESE_3"/>
    <property type="match status" value="1"/>
</dbReference>
<organism evidence="2 3">
    <name type="scientific">Clostridium perfringens</name>
    <dbReference type="NCBI Taxonomy" id="1502"/>
    <lineage>
        <taxon>Bacteria</taxon>
        <taxon>Bacillati</taxon>
        <taxon>Bacillota</taxon>
        <taxon>Clostridia</taxon>
        <taxon>Eubacteriales</taxon>
        <taxon>Clostridiaceae</taxon>
        <taxon>Clostridium</taxon>
    </lineage>
</organism>
<dbReference type="SMART" id="SM00450">
    <property type="entry name" value="RHOD"/>
    <property type="match status" value="1"/>
</dbReference>
<evidence type="ECO:0000313" key="3">
    <source>
        <dbReference type="Proteomes" id="UP000481454"/>
    </source>
</evidence>
<dbReference type="AlphaFoldDB" id="A0AAP7BWI6"/>
<name>A0AAP7BWI6_CLOPF</name>